<evidence type="ECO:0000256" key="1">
    <source>
        <dbReference type="ARBA" id="ARBA00023172"/>
    </source>
</evidence>
<organism evidence="3 4">
    <name type="scientific">Paracoccus broussonetiae</name>
    <dbReference type="NCBI Taxonomy" id="3075834"/>
    <lineage>
        <taxon>Bacteria</taxon>
        <taxon>Pseudomonadati</taxon>
        <taxon>Pseudomonadota</taxon>
        <taxon>Alphaproteobacteria</taxon>
        <taxon>Rhodobacterales</taxon>
        <taxon>Paracoccaceae</taxon>
        <taxon>Paracoccus</taxon>
    </lineage>
</organism>
<dbReference type="Pfam" id="PF00589">
    <property type="entry name" value="Phage_integrase"/>
    <property type="match status" value="1"/>
</dbReference>
<dbReference type="Gene3D" id="1.10.443.10">
    <property type="entry name" value="Intergrase catalytic core"/>
    <property type="match status" value="1"/>
</dbReference>
<dbReference type="RefSeq" id="WP_311758257.1">
    <property type="nucleotide sequence ID" value="NZ_JAVRQI010000003.1"/>
</dbReference>
<reference evidence="4" key="1">
    <citation type="submission" date="2023-07" db="EMBL/GenBank/DDBJ databases">
        <title>Characterization of two Paracoccaceae strains isolated from Phycosphere and proposal of Xinfangfangia lacusdiani sp. nov.</title>
        <authorList>
            <person name="Deng Y."/>
            <person name="Zhang Y.Q."/>
        </authorList>
    </citation>
    <scope>NUCLEOTIDE SEQUENCE [LARGE SCALE GENOMIC DNA]</scope>
    <source>
        <strain evidence="4">CPCC 101403</strain>
    </source>
</reference>
<feature type="domain" description="Tyr recombinase" evidence="2">
    <location>
        <begin position="159"/>
        <end position="340"/>
    </location>
</feature>
<evidence type="ECO:0000313" key="3">
    <source>
        <dbReference type="EMBL" id="MDT1061153.1"/>
    </source>
</evidence>
<dbReference type="Proteomes" id="UP001251085">
    <property type="component" value="Unassembled WGS sequence"/>
</dbReference>
<gene>
    <name evidence="3" type="ORF">RM190_04730</name>
</gene>
<accession>A0ABU3EAA1</accession>
<dbReference type="SUPFAM" id="SSF56349">
    <property type="entry name" value="DNA breaking-rejoining enzymes"/>
    <property type="match status" value="1"/>
</dbReference>
<evidence type="ECO:0000313" key="4">
    <source>
        <dbReference type="Proteomes" id="UP001251085"/>
    </source>
</evidence>
<dbReference type="PROSITE" id="PS51898">
    <property type="entry name" value="TYR_RECOMBINASE"/>
    <property type="match status" value="1"/>
</dbReference>
<dbReference type="EMBL" id="JAVRQI010000003">
    <property type="protein sequence ID" value="MDT1061153.1"/>
    <property type="molecule type" value="Genomic_DNA"/>
</dbReference>
<proteinExistence type="predicted"/>
<name>A0ABU3EAA1_9RHOB</name>
<dbReference type="InterPro" id="IPR011010">
    <property type="entry name" value="DNA_brk_join_enz"/>
</dbReference>
<dbReference type="InterPro" id="IPR013762">
    <property type="entry name" value="Integrase-like_cat_sf"/>
</dbReference>
<protein>
    <submittedName>
        <fullName evidence="3">Tyrosine-type recombinase/integrase</fullName>
    </submittedName>
</protein>
<keyword evidence="4" id="KW-1185">Reference proteome</keyword>
<evidence type="ECO:0000259" key="2">
    <source>
        <dbReference type="PROSITE" id="PS51898"/>
    </source>
</evidence>
<sequence length="350" mass="38799">MLRGIRRQKRGERIVRYHRATGVRLPDDIPETHPDFVTAWAMAEASAKTMPKPAKTMGAKGTIAYAVMRMKAAPSWGEVSANYRKRLTRHGDQIAQSYGTVRIKIVTRRNIEDDIARLTPDVGNERLKAWRWLFKQAMDDGETVADPSQGIRKRTTKSEGFLVWTDEDVAAFRARWKIGTVARACFELVCWTGARTNDAVTLSRSHIGSDGVLTFRQSKTGGLAHVPWTCALPEWAEAWSAERDQVMQALQCLSGGFTFLEVNGRVRGFKGLGKIIASGARSCGLAEKTAHGLRKYRLTAIAEAGGSTHALMAWGGHKTLEEVAHYTRAAEMKRLISGTEQKRTGVSTRS</sequence>
<keyword evidence="1" id="KW-0233">DNA recombination</keyword>
<comment type="caution">
    <text evidence="3">The sequence shown here is derived from an EMBL/GenBank/DDBJ whole genome shotgun (WGS) entry which is preliminary data.</text>
</comment>
<dbReference type="InterPro" id="IPR002104">
    <property type="entry name" value="Integrase_catalytic"/>
</dbReference>